<dbReference type="OrthoDB" id="9804442at2"/>
<dbReference type="Pfam" id="PF12535">
    <property type="entry name" value="Nudix_N"/>
    <property type="match status" value="1"/>
</dbReference>
<organism evidence="2 3">
    <name type="scientific">Dysgonomonas capnocytophagoides</name>
    <dbReference type="NCBI Taxonomy" id="45254"/>
    <lineage>
        <taxon>Bacteria</taxon>
        <taxon>Pseudomonadati</taxon>
        <taxon>Bacteroidota</taxon>
        <taxon>Bacteroidia</taxon>
        <taxon>Bacteroidales</taxon>
        <taxon>Dysgonomonadaceae</taxon>
        <taxon>Dysgonomonas</taxon>
    </lineage>
</organism>
<dbReference type="InterPro" id="IPR015797">
    <property type="entry name" value="NUDIX_hydrolase-like_dom_sf"/>
</dbReference>
<gene>
    <name evidence="2" type="ORF">E2605_07235</name>
</gene>
<dbReference type="PANTHER" id="PTHR43736:SF1">
    <property type="entry name" value="DIHYDRONEOPTERIN TRIPHOSPHATE DIPHOSPHATASE"/>
    <property type="match status" value="1"/>
</dbReference>
<sequence>MEPEKEILNIATRIRALAQTGLVYAADEYNTERYQELLSLSNKITSLVTNISLSTVESCYRIETDYVTPKVDIRAVVFNDQNEILLVKERADGGWAIPGGWADVGFSPSEVAVKEVKEETGLDIQPIRIAAVHDKRCHPHPPASHYAYKIFILCKLTGGEFNTAFDILDKGFFGQNNIPPLSEERTLKSQIDLMFEYLYNPDKQAETD</sequence>
<dbReference type="Pfam" id="PF00293">
    <property type="entry name" value="NUDIX"/>
    <property type="match status" value="1"/>
</dbReference>
<protein>
    <submittedName>
        <fullName evidence="2">NUDIX domain-containing protein</fullName>
    </submittedName>
</protein>
<evidence type="ECO:0000313" key="2">
    <source>
        <dbReference type="EMBL" id="TFD97454.1"/>
    </source>
</evidence>
<accession>A0A4Y8L5L2</accession>
<dbReference type="InterPro" id="IPR059176">
    <property type="entry name" value="UDP-X_N"/>
</dbReference>
<dbReference type="RefSeq" id="WP_026626224.1">
    <property type="nucleotide sequence ID" value="NZ_JAWZLG010000100.1"/>
</dbReference>
<dbReference type="AlphaFoldDB" id="A0A4Y8L5L2"/>
<proteinExistence type="predicted"/>
<dbReference type="Gene3D" id="6.10.250.1120">
    <property type="match status" value="1"/>
</dbReference>
<dbReference type="InterPro" id="IPR000086">
    <property type="entry name" value="NUDIX_hydrolase_dom"/>
</dbReference>
<evidence type="ECO:0000313" key="3">
    <source>
        <dbReference type="Proteomes" id="UP000297861"/>
    </source>
</evidence>
<dbReference type="Gene3D" id="3.90.79.10">
    <property type="entry name" value="Nucleoside Triphosphate Pyrophosphohydrolase"/>
    <property type="match status" value="1"/>
</dbReference>
<comment type="caution">
    <text evidence="2">The sequence shown here is derived from an EMBL/GenBank/DDBJ whole genome shotgun (WGS) entry which is preliminary data.</text>
</comment>
<dbReference type="STRING" id="1121485.GCA_000426485_02315"/>
<reference evidence="2 3" key="1">
    <citation type="submission" date="2019-03" db="EMBL/GenBank/DDBJ databases">
        <title>San Antonio Military Medical Center submission to MRSN (WRAIR), pending publication.</title>
        <authorList>
            <person name="Blyth D.M."/>
            <person name="Mccarthy S.L."/>
            <person name="Schall S.E."/>
            <person name="Stam J.A."/>
            <person name="Ong A.C."/>
            <person name="Mcgann P.T."/>
        </authorList>
    </citation>
    <scope>NUCLEOTIDE SEQUENCE [LARGE SCALE GENOMIC DNA]</scope>
    <source>
        <strain evidence="2 3">MRSN571793</strain>
    </source>
</reference>
<dbReference type="Proteomes" id="UP000297861">
    <property type="component" value="Unassembled WGS sequence"/>
</dbReference>
<dbReference type="SUPFAM" id="SSF55811">
    <property type="entry name" value="Nudix"/>
    <property type="match status" value="1"/>
</dbReference>
<dbReference type="PANTHER" id="PTHR43736">
    <property type="entry name" value="ADP-RIBOSE PYROPHOSPHATASE"/>
    <property type="match status" value="1"/>
</dbReference>
<dbReference type="PROSITE" id="PS51462">
    <property type="entry name" value="NUDIX"/>
    <property type="match status" value="1"/>
</dbReference>
<evidence type="ECO:0000259" key="1">
    <source>
        <dbReference type="PROSITE" id="PS51462"/>
    </source>
</evidence>
<feature type="domain" description="Nudix hydrolase" evidence="1">
    <location>
        <begin position="68"/>
        <end position="195"/>
    </location>
</feature>
<dbReference type="EMBL" id="SOML01000003">
    <property type="protein sequence ID" value="TFD97454.1"/>
    <property type="molecule type" value="Genomic_DNA"/>
</dbReference>
<keyword evidence="3" id="KW-1185">Reference proteome</keyword>
<name>A0A4Y8L5L2_9BACT</name>